<reference evidence="1" key="2">
    <citation type="journal article" date="2015" name="Data Brief">
        <title>Shoot transcriptome of the giant reed, Arundo donax.</title>
        <authorList>
            <person name="Barrero R.A."/>
            <person name="Guerrero F.D."/>
            <person name="Moolhuijzen P."/>
            <person name="Goolsby J.A."/>
            <person name="Tidwell J."/>
            <person name="Bellgard S.E."/>
            <person name="Bellgard M.I."/>
        </authorList>
    </citation>
    <scope>NUCLEOTIDE SEQUENCE</scope>
    <source>
        <tissue evidence="1">Shoot tissue taken approximately 20 cm above the soil surface</tissue>
    </source>
</reference>
<protein>
    <submittedName>
        <fullName evidence="1">Uncharacterized protein</fullName>
    </submittedName>
</protein>
<reference evidence="1" key="1">
    <citation type="submission" date="2014-09" db="EMBL/GenBank/DDBJ databases">
        <authorList>
            <person name="Magalhaes I.L.F."/>
            <person name="Oliveira U."/>
            <person name="Santos F.R."/>
            <person name="Vidigal T.H.D.A."/>
            <person name="Brescovit A.D."/>
            <person name="Santos A.J."/>
        </authorList>
    </citation>
    <scope>NUCLEOTIDE SEQUENCE</scope>
    <source>
        <tissue evidence="1">Shoot tissue taken approximately 20 cm above the soil surface</tissue>
    </source>
</reference>
<dbReference type="AlphaFoldDB" id="A0A0A9BES7"/>
<sequence>MSKSEQLDKFMYWRHVSPAKEYGSMASILQPDRSSCFKDSSSPKDSGNILRREQPDKFRFSRFLSLARSSGNEHSCMQFFRINILRHSRSQNDLGNVCKSMQSDRSRCISWPSLAADFGNVEMLLPCRFRYCSFDRLPMAFGSSLLRKPEALRYLSCTNFSTEEVSFSTQHPLISNIRRCLTNEELYHSNFSLGQSLICRALSPAGRFLSKFPFSQATTMA</sequence>
<evidence type="ECO:0000313" key="1">
    <source>
        <dbReference type="EMBL" id="JAD60613.1"/>
    </source>
</evidence>
<proteinExistence type="predicted"/>
<accession>A0A0A9BES7</accession>
<organism evidence="1">
    <name type="scientific">Arundo donax</name>
    <name type="common">Giant reed</name>
    <name type="synonym">Donax arundinaceus</name>
    <dbReference type="NCBI Taxonomy" id="35708"/>
    <lineage>
        <taxon>Eukaryota</taxon>
        <taxon>Viridiplantae</taxon>
        <taxon>Streptophyta</taxon>
        <taxon>Embryophyta</taxon>
        <taxon>Tracheophyta</taxon>
        <taxon>Spermatophyta</taxon>
        <taxon>Magnoliopsida</taxon>
        <taxon>Liliopsida</taxon>
        <taxon>Poales</taxon>
        <taxon>Poaceae</taxon>
        <taxon>PACMAD clade</taxon>
        <taxon>Arundinoideae</taxon>
        <taxon>Arundineae</taxon>
        <taxon>Arundo</taxon>
    </lineage>
</organism>
<dbReference type="EMBL" id="GBRH01237282">
    <property type="protein sequence ID" value="JAD60613.1"/>
    <property type="molecule type" value="Transcribed_RNA"/>
</dbReference>
<name>A0A0A9BES7_ARUDO</name>